<dbReference type="Proteomes" id="UP001500213">
    <property type="component" value="Unassembled WGS sequence"/>
</dbReference>
<comment type="caution">
    <text evidence="2">The sequence shown here is derived from an EMBL/GenBank/DDBJ whole genome shotgun (WGS) entry which is preliminary data.</text>
</comment>
<sequence length="416" mass="42366">MTLEVSGGGSVAVETEDLLGARRELREVAQRVDGIHGQVRAALACTELATGAAAQVLARAENELADAVREAELLACELEAAAEAYGWAERVVLAQQQLLARLVGPVPELGALLVALGVSAAQHSALTVGDPQIVAALRHLADAVNLPGLVVLVRALPGDALEETAVTASPVTASAPRIDRAPGGFGDLAKRIPPAQAGQPQLRVEKYTLPDGEHHWIVYSAGTIDWSLEPGTEPWDDTSNVVGVAGGSAGSTRAAIEALKRAGWKSGEPVVPVGHSQGGIVATAIATSGVAPVPAVVTFGSPTAGVRVPRGTVDVAVEHTDDPVPALGGSPRPLVDARLLVREATPADARGSGVLPAHELTGYARTAAEMDVSSDPRLVAARGKLAAFTGGGPAEVTLWRGERLSEGQAAGSGAGR</sequence>
<evidence type="ECO:0008006" key="4">
    <source>
        <dbReference type="Google" id="ProtNLM"/>
    </source>
</evidence>
<dbReference type="Gene3D" id="3.40.50.1820">
    <property type="entry name" value="alpha/beta hydrolase"/>
    <property type="match status" value="1"/>
</dbReference>
<name>A0ABP8ATA2_9MICO</name>
<protein>
    <recommendedName>
        <fullName evidence="4">Alpha/beta hydrolase</fullName>
    </recommendedName>
</protein>
<gene>
    <name evidence="2" type="ORF">GCM10022288_17610</name>
</gene>
<dbReference type="InterPro" id="IPR029058">
    <property type="entry name" value="AB_hydrolase_fold"/>
</dbReference>
<keyword evidence="1" id="KW-0175">Coiled coil</keyword>
<feature type="coiled-coil region" evidence="1">
    <location>
        <begin position="57"/>
        <end position="84"/>
    </location>
</feature>
<dbReference type="EMBL" id="BAABBX010000014">
    <property type="protein sequence ID" value="GAA4189569.1"/>
    <property type="molecule type" value="Genomic_DNA"/>
</dbReference>
<evidence type="ECO:0000256" key="1">
    <source>
        <dbReference type="SAM" id="Coils"/>
    </source>
</evidence>
<dbReference type="SUPFAM" id="SSF53474">
    <property type="entry name" value="alpha/beta-Hydrolases"/>
    <property type="match status" value="1"/>
</dbReference>
<proteinExistence type="predicted"/>
<accession>A0ABP8ATA2</accession>
<evidence type="ECO:0000313" key="3">
    <source>
        <dbReference type="Proteomes" id="UP001500213"/>
    </source>
</evidence>
<dbReference type="RefSeq" id="WP_344775963.1">
    <property type="nucleotide sequence ID" value="NZ_BAABBX010000014.1"/>
</dbReference>
<reference evidence="3" key="1">
    <citation type="journal article" date="2019" name="Int. J. Syst. Evol. Microbiol.">
        <title>The Global Catalogue of Microorganisms (GCM) 10K type strain sequencing project: providing services to taxonomists for standard genome sequencing and annotation.</title>
        <authorList>
            <consortium name="The Broad Institute Genomics Platform"/>
            <consortium name="The Broad Institute Genome Sequencing Center for Infectious Disease"/>
            <person name="Wu L."/>
            <person name="Ma J."/>
        </authorList>
    </citation>
    <scope>NUCLEOTIDE SEQUENCE [LARGE SCALE GENOMIC DNA]</scope>
    <source>
        <strain evidence="3">JCM 17593</strain>
    </source>
</reference>
<keyword evidence="3" id="KW-1185">Reference proteome</keyword>
<evidence type="ECO:0000313" key="2">
    <source>
        <dbReference type="EMBL" id="GAA4189569.1"/>
    </source>
</evidence>
<organism evidence="2 3">
    <name type="scientific">Gryllotalpicola kribbensis</name>
    <dbReference type="NCBI Taxonomy" id="993084"/>
    <lineage>
        <taxon>Bacteria</taxon>
        <taxon>Bacillati</taxon>
        <taxon>Actinomycetota</taxon>
        <taxon>Actinomycetes</taxon>
        <taxon>Micrococcales</taxon>
        <taxon>Microbacteriaceae</taxon>
        <taxon>Gryllotalpicola</taxon>
    </lineage>
</organism>